<feature type="compositionally biased region" description="Polar residues" evidence="10">
    <location>
        <begin position="65"/>
        <end position="76"/>
    </location>
</feature>
<keyword evidence="13" id="KW-1185">Reference proteome</keyword>
<dbReference type="InParanoid" id="A0A1Z5K5W1"/>
<dbReference type="GO" id="GO:0000139">
    <property type="term" value="C:Golgi membrane"/>
    <property type="evidence" value="ECO:0007669"/>
    <property type="project" value="UniProtKB-SubCell"/>
</dbReference>
<dbReference type="AlphaFoldDB" id="A0A1Z5K5W1"/>
<evidence type="ECO:0008006" key="14">
    <source>
        <dbReference type="Google" id="ProtNLM"/>
    </source>
</evidence>
<evidence type="ECO:0000256" key="7">
    <source>
        <dbReference type="ARBA" id="ARBA00022989"/>
    </source>
</evidence>
<comment type="similarity">
    <text evidence="2">Belongs to the glycosyltransferase 31 family.</text>
</comment>
<keyword evidence="7 11" id="KW-1133">Transmembrane helix</keyword>
<evidence type="ECO:0000256" key="3">
    <source>
        <dbReference type="ARBA" id="ARBA00022676"/>
    </source>
</evidence>
<organism evidence="12 13">
    <name type="scientific">Fistulifera solaris</name>
    <name type="common">Oleaginous diatom</name>
    <dbReference type="NCBI Taxonomy" id="1519565"/>
    <lineage>
        <taxon>Eukaryota</taxon>
        <taxon>Sar</taxon>
        <taxon>Stramenopiles</taxon>
        <taxon>Ochrophyta</taxon>
        <taxon>Bacillariophyta</taxon>
        <taxon>Bacillariophyceae</taxon>
        <taxon>Bacillariophycidae</taxon>
        <taxon>Naviculales</taxon>
        <taxon>Naviculaceae</taxon>
        <taxon>Fistulifera</taxon>
    </lineage>
</organism>
<evidence type="ECO:0000256" key="11">
    <source>
        <dbReference type="SAM" id="Phobius"/>
    </source>
</evidence>
<keyword evidence="5 11" id="KW-0812">Transmembrane</keyword>
<dbReference type="OrthoDB" id="42006at2759"/>
<evidence type="ECO:0000256" key="2">
    <source>
        <dbReference type="ARBA" id="ARBA00008661"/>
    </source>
</evidence>
<sequence>MSRETTEKPSSLCKRFLSSNAAFIIVIIQILILCRSNKCVFDTVREEKDFSFPLQLSDEHERSESPSNLLSSDGHSALSNADNAQKKSRVLMGLLAAESQDLNDYARVQRELFALHPNVCSLQQFQETRSSACELLYTFVLGANEDGPTEIVNETVSVLTYNTKSILGGDDVIHLNIRENMNEGKSQTWFYYASTIADALGIDYVGKIDLDTLLYLDKLFGFKEMHLPPAPYNNHILVGQLVDKDMWNIDLYGKRFPGKFWPKEKLVLDHLQPPYHMYAQGGCYIMSTDLVKGVVRVANTVPKENYFEQHEDHDVTTMAFISTVLKDDPNYAATMSLKQMTTLSLFWKHPVKRDHIRWSRIWKNEIRRMGRNVNNVASKTS</sequence>
<keyword evidence="4" id="KW-0808">Transferase</keyword>
<accession>A0A1Z5K5W1</accession>
<dbReference type="InterPro" id="IPR002659">
    <property type="entry name" value="Glyco_trans_31"/>
</dbReference>
<keyword evidence="9 11" id="KW-0472">Membrane</keyword>
<evidence type="ECO:0000256" key="9">
    <source>
        <dbReference type="ARBA" id="ARBA00023136"/>
    </source>
</evidence>
<protein>
    <recommendedName>
        <fullName evidence="14">Hexosyltransferase</fullName>
    </recommendedName>
</protein>
<proteinExistence type="inferred from homology"/>
<dbReference type="Pfam" id="PF01762">
    <property type="entry name" value="Galactosyl_T"/>
    <property type="match status" value="1"/>
</dbReference>
<gene>
    <name evidence="12" type="ORF">FisN_6Hh433</name>
</gene>
<feature type="transmembrane region" description="Helical" evidence="11">
    <location>
        <begin position="12"/>
        <end position="33"/>
    </location>
</feature>
<evidence type="ECO:0000313" key="12">
    <source>
        <dbReference type="EMBL" id="GAX21542.1"/>
    </source>
</evidence>
<comment type="subcellular location">
    <subcellularLocation>
        <location evidence="1">Golgi apparatus membrane</location>
        <topology evidence="1">Single-pass type II membrane protein</topology>
    </subcellularLocation>
</comment>
<keyword evidence="8" id="KW-0333">Golgi apparatus</keyword>
<dbReference type="Proteomes" id="UP000198406">
    <property type="component" value="Unassembled WGS sequence"/>
</dbReference>
<reference evidence="12 13" key="1">
    <citation type="journal article" date="2015" name="Plant Cell">
        <title>Oil accumulation by the oleaginous diatom Fistulifera solaris as revealed by the genome and transcriptome.</title>
        <authorList>
            <person name="Tanaka T."/>
            <person name="Maeda Y."/>
            <person name="Veluchamy A."/>
            <person name="Tanaka M."/>
            <person name="Abida H."/>
            <person name="Marechal E."/>
            <person name="Bowler C."/>
            <person name="Muto M."/>
            <person name="Sunaga Y."/>
            <person name="Tanaka M."/>
            <person name="Yoshino T."/>
            <person name="Taniguchi T."/>
            <person name="Fukuda Y."/>
            <person name="Nemoto M."/>
            <person name="Matsumoto M."/>
            <person name="Wong P.S."/>
            <person name="Aburatani S."/>
            <person name="Fujibuchi W."/>
        </authorList>
    </citation>
    <scope>NUCLEOTIDE SEQUENCE [LARGE SCALE GENOMIC DNA]</scope>
    <source>
        <strain evidence="12 13">JPCC DA0580</strain>
    </source>
</reference>
<keyword evidence="3" id="KW-0328">Glycosyltransferase</keyword>
<evidence type="ECO:0000256" key="8">
    <source>
        <dbReference type="ARBA" id="ARBA00023034"/>
    </source>
</evidence>
<comment type="caution">
    <text evidence="12">The sequence shown here is derived from an EMBL/GenBank/DDBJ whole genome shotgun (WGS) entry which is preliminary data.</text>
</comment>
<evidence type="ECO:0000256" key="10">
    <source>
        <dbReference type="SAM" id="MobiDB-lite"/>
    </source>
</evidence>
<feature type="region of interest" description="Disordered" evidence="10">
    <location>
        <begin position="56"/>
        <end position="76"/>
    </location>
</feature>
<evidence type="ECO:0000256" key="5">
    <source>
        <dbReference type="ARBA" id="ARBA00022692"/>
    </source>
</evidence>
<dbReference type="EMBL" id="BDSP01000169">
    <property type="protein sequence ID" value="GAX21542.1"/>
    <property type="molecule type" value="Genomic_DNA"/>
</dbReference>
<name>A0A1Z5K5W1_FISSO</name>
<keyword evidence="6" id="KW-0735">Signal-anchor</keyword>
<evidence type="ECO:0000256" key="1">
    <source>
        <dbReference type="ARBA" id="ARBA00004323"/>
    </source>
</evidence>
<evidence type="ECO:0000313" key="13">
    <source>
        <dbReference type="Proteomes" id="UP000198406"/>
    </source>
</evidence>
<evidence type="ECO:0000256" key="4">
    <source>
        <dbReference type="ARBA" id="ARBA00022679"/>
    </source>
</evidence>
<evidence type="ECO:0000256" key="6">
    <source>
        <dbReference type="ARBA" id="ARBA00022968"/>
    </source>
</evidence>
<dbReference type="GO" id="GO:0016758">
    <property type="term" value="F:hexosyltransferase activity"/>
    <property type="evidence" value="ECO:0007669"/>
    <property type="project" value="InterPro"/>
</dbReference>